<evidence type="ECO:0000313" key="2">
    <source>
        <dbReference type="Proteomes" id="UP001234202"/>
    </source>
</evidence>
<organism evidence="1 2">
    <name type="scientific">Naganishia onofrii</name>
    <dbReference type="NCBI Taxonomy" id="1851511"/>
    <lineage>
        <taxon>Eukaryota</taxon>
        <taxon>Fungi</taxon>
        <taxon>Dikarya</taxon>
        <taxon>Basidiomycota</taxon>
        <taxon>Agaricomycotina</taxon>
        <taxon>Tremellomycetes</taxon>
        <taxon>Filobasidiales</taxon>
        <taxon>Filobasidiaceae</taxon>
        <taxon>Naganishia</taxon>
    </lineage>
</organism>
<gene>
    <name evidence="1" type="ORF">QFC24_000310</name>
</gene>
<dbReference type="EMBL" id="JASBWV010000001">
    <property type="protein sequence ID" value="KAJ9128022.1"/>
    <property type="molecule type" value="Genomic_DNA"/>
</dbReference>
<evidence type="ECO:0000313" key="1">
    <source>
        <dbReference type="EMBL" id="KAJ9128022.1"/>
    </source>
</evidence>
<accession>A0ACC2XXF0</accession>
<reference evidence="1" key="1">
    <citation type="submission" date="2023-04" db="EMBL/GenBank/DDBJ databases">
        <title>Draft Genome sequencing of Naganishia species isolated from polar environments using Oxford Nanopore Technology.</title>
        <authorList>
            <person name="Leo P."/>
            <person name="Venkateswaran K."/>
        </authorList>
    </citation>
    <scope>NUCLEOTIDE SEQUENCE</scope>
    <source>
        <strain evidence="1">DBVPG 5303</strain>
    </source>
</reference>
<sequence>MSLPRSYKQGAPKDSAKRKQADDAPVLAVTSRRPPMPLPHPGLSREIPTAKRMAMSRGSAPSDRRVPDSLAMSARVPPVPLPQVGTIEGSEVRRVSTEDMPQRPIITDKQKLQMFEYMEQENKELRRRDAGRLQGQQRQDQELREAHKHIGNLRTQVTRQQEEPQILPPIGRPSITKHEASDLRLLNARDKLGLTKTQPTRNVEGLGLPEGI</sequence>
<proteinExistence type="predicted"/>
<name>A0ACC2XXF0_9TREE</name>
<dbReference type="Proteomes" id="UP001234202">
    <property type="component" value="Unassembled WGS sequence"/>
</dbReference>
<protein>
    <submittedName>
        <fullName evidence="1">Uncharacterized protein</fullName>
    </submittedName>
</protein>
<comment type="caution">
    <text evidence="1">The sequence shown here is derived from an EMBL/GenBank/DDBJ whole genome shotgun (WGS) entry which is preliminary data.</text>
</comment>
<keyword evidence="2" id="KW-1185">Reference proteome</keyword>